<keyword evidence="3" id="KW-0560">Oxidoreductase</keyword>
<dbReference type="InterPro" id="IPR008927">
    <property type="entry name" value="6-PGluconate_DH-like_C_sf"/>
</dbReference>
<evidence type="ECO:0000259" key="4">
    <source>
        <dbReference type="Pfam" id="PF00725"/>
    </source>
</evidence>
<evidence type="ECO:0000256" key="1">
    <source>
        <dbReference type="ARBA" id="ARBA00005086"/>
    </source>
</evidence>
<feature type="domain" description="3-hydroxyacyl-CoA dehydrogenase C-terminal" evidence="4">
    <location>
        <begin position="191"/>
        <end position="287"/>
    </location>
</feature>
<evidence type="ECO:0000313" key="6">
    <source>
        <dbReference type="EMBL" id="UMB68391.1"/>
    </source>
</evidence>
<dbReference type="InterPro" id="IPR022694">
    <property type="entry name" value="3-OHacyl-CoA_DH"/>
</dbReference>
<dbReference type="Proteomes" id="UP001055336">
    <property type="component" value="Chromosome"/>
</dbReference>
<proteinExistence type="inferred from homology"/>
<feature type="domain" description="3-hydroxyacyl-CoA dehydrogenase NAD binding" evidence="5">
    <location>
        <begin position="16"/>
        <end position="185"/>
    </location>
</feature>
<keyword evidence="7" id="KW-1185">Reference proteome</keyword>
<dbReference type="PIRSF" id="PIRSF000105">
    <property type="entry name" value="HCDH"/>
    <property type="match status" value="1"/>
</dbReference>
<comment type="similarity">
    <text evidence="2">Belongs to the 3-hydroxyacyl-CoA dehydrogenase family.</text>
</comment>
<evidence type="ECO:0000259" key="5">
    <source>
        <dbReference type="Pfam" id="PF02737"/>
    </source>
</evidence>
<dbReference type="PANTHER" id="PTHR48075:SF3">
    <property type="entry name" value="3-HYDROXYACYL-COA DEHYDROGENASE"/>
    <property type="match status" value="1"/>
</dbReference>
<dbReference type="PANTHER" id="PTHR48075">
    <property type="entry name" value="3-HYDROXYACYL-COA DEHYDROGENASE FAMILY PROTEIN"/>
    <property type="match status" value="1"/>
</dbReference>
<dbReference type="Pfam" id="PF00725">
    <property type="entry name" value="3HCDH"/>
    <property type="match status" value="1"/>
</dbReference>
<dbReference type="SUPFAM" id="SSF51735">
    <property type="entry name" value="NAD(P)-binding Rossmann-fold domains"/>
    <property type="match status" value="1"/>
</dbReference>
<gene>
    <name evidence="6" type="ORF">MKK62_18435</name>
</gene>
<evidence type="ECO:0000313" key="7">
    <source>
        <dbReference type="Proteomes" id="UP001055336"/>
    </source>
</evidence>
<accession>A0ABY3VGB2</accession>
<dbReference type="Pfam" id="PF02737">
    <property type="entry name" value="3HCDH_N"/>
    <property type="match status" value="1"/>
</dbReference>
<evidence type="ECO:0000256" key="2">
    <source>
        <dbReference type="ARBA" id="ARBA00009463"/>
    </source>
</evidence>
<dbReference type="InterPro" id="IPR036291">
    <property type="entry name" value="NAD(P)-bd_dom_sf"/>
</dbReference>
<dbReference type="SUPFAM" id="SSF48179">
    <property type="entry name" value="6-phosphogluconate dehydrogenase C-terminal domain-like"/>
    <property type="match status" value="1"/>
</dbReference>
<sequence length="287" mass="31537">MSAYSYAFDDIRNRPVAVIGAGTLGRRIALMFASRGGPVHIYARRKEQLAEAEQYVAENLSRVIDGRAFGEPGIVTTTTSLADALDGAWLAVESAPEKLDIKISLWGNIDQAAPPDTIFATNSSSYPSRLMAEKVRDKTRLCNTHFYMPPEVNGVDLMSDGETDRAVLDTLLAVLPEFGVYPFEARKECTGFIFNRVWAAIKRESLAVVAEGVARPEDVDGMYKLNLGAPAGPFQLMDLVGLDVALDIEKHYTDVFPHLPTHARDLLQDYVDAGKLGLKSGEGFYKY</sequence>
<name>A0ABY3VGB2_9MYCO</name>
<comment type="pathway">
    <text evidence="1">Lipid metabolism; butanoate metabolism.</text>
</comment>
<dbReference type="InterPro" id="IPR013328">
    <property type="entry name" value="6PGD_dom2"/>
</dbReference>
<dbReference type="RefSeq" id="WP_240258851.1">
    <property type="nucleotide sequence ID" value="NZ_CP092488.2"/>
</dbReference>
<reference evidence="6" key="1">
    <citation type="submission" date="2022-08" db="EMBL/GenBank/DDBJ databases">
        <title>Whole genome sequencing of non-tuberculosis mycobacteria type-strains.</title>
        <authorList>
            <person name="Igarashi Y."/>
            <person name="Osugi A."/>
            <person name="Mitarai S."/>
        </authorList>
    </citation>
    <scope>NUCLEOTIDE SEQUENCE</scope>
    <source>
        <strain evidence="6">DSM 45127</strain>
    </source>
</reference>
<dbReference type="InterPro" id="IPR006108">
    <property type="entry name" value="3HC_DH_C"/>
</dbReference>
<dbReference type="Gene3D" id="1.10.1040.10">
    <property type="entry name" value="N-(1-d-carboxylethyl)-l-norvaline Dehydrogenase, domain 2"/>
    <property type="match status" value="1"/>
</dbReference>
<evidence type="ECO:0000256" key="3">
    <source>
        <dbReference type="ARBA" id="ARBA00023002"/>
    </source>
</evidence>
<dbReference type="InterPro" id="IPR006176">
    <property type="entry name" value="3-OHacyl-CoA_DH_NAD-bd"/>
</dbReference>
<organism evidence="6 7">
    <name type="scientific">Mycobacterium paraterrae</name>
    <dbReference type="NCBI Taxonomy" id="577492"/>
    <lineage>
        <taxon>Bacteria</taxon>
        <taxon>Bacillati</taxon>
        <taxon>Actinomycetota</taxon>
        <taxon>Actinomycetes</taxon>
        <taxon>Mycobacteriales</taxon>
        <taxon>Mycobacteriaceae</taxon>
        <taxon>Mycobacterium</taxon>
    </lineage>
</organism>
<dbReference type="EMBL" id="CP092488">
    <property type="protein sequence ID" value="UMB68391.1"/>
    <property type="molecule type" value="Genomic_DNA"/>
</dbReference>
<protein>
    <submittedName>
        <fullName evidence="6">3-hydroxyacyl-CoA dehydrogenase family protein</fullName>
    </submittedName>
</protein>
<dbReference type="Gene3D" id="3.40.50.720">
    <property type="entry name" value="NAD(P)-binding Rossmann-like Domain"/>
    <property type="match status" value="1"/>
</dbReference>